<dbReference type="AlphaFoldDB" id="A0A428PZD4"/>
<gene>
    <name evidence="6" type="ORF">CEP51_014081</name>
</gene>
<evidence type="ECO:0000256" key="1">
    <source>
        <dbReference type="ARBA" id="ARBA00022801"/>
    </source>
</evidence>
<dbReference type="SUPFAM" id="SSF53474">
    <property type="entry name" value="alpha/beta-Hydrolases"/>
    <property type="match status" value="1"/>
</dbReference>
<dbReference type="Pfam" id="PF04696">
    <property type="entry name" value="Pinin_SDK_memA"/>
    <property type="match status" value="1"/>
</dbReference>
<keyword evidence="1" id="KW-0378">Hydrolase</keyword>
<dbReference type="PANTHER" id="PTHR43329">
    <property type="entry name" value="EPOXIDE HYDROLASE"/>
    <property type="match status" value="1"/>
</dbReference>
<dbReference type="InterPro" id="IPR000639">
    <property type="entry name" value="Epox_hydrolase-like"/>
</dbReference>
<dbReference type="InterPro" id="IPR006786">
    <property type="entry name" value="Pinin_SDK_MemA"/>
</dbReference>
<reference evidence="6 7" key="1">
    <citation type="submission" date="2017-06" db="EMBL/GenBank/DDBJ databases">
        <title>Comparative genomic analysis of Ambrosia Fusariam Clade fungi.</title>
        <authorList>
            <person name="Stajich J.E."/>
            <person name="Carrillo J."/>
            <person name="Kijimoto T."/>
            <person name="Eskalen A."/>
            <person name="O'Donnell K."/>
            <person name="Kasson M."/>
        </authorList>
    </citation>
    <scope>NUCLEOTIDE SEQUENCE [LARGE SCALE GENOMIC DNA]</scope>
    <source>
        <strain evidence="6 7">NRRL62606</strain>
    </source>
</reference>
<protein>
    <recommendedName>
        <fullName evidence="8">AB hydrolase-1 domain-containing protein</fullName>
    </recommendedName>
</protein>
<proteinExistence type="inferred from homology"/>
<name>A0A428PZD4_9HYPO</name>
<feature type="domain" description="AB hydrolase-1" evidence="4">
    <location>
        <begin position="331"/>
        <end position="608"/>
    </location>
</feature>
<evidence type="ECO:0008006" key="8">
    <source>
        <dbReference type="Google" id="ProtNLM"/>
    </source>
</evidence>
<keyword evidence="7" id="KW-1185">Reference proteome</keyword>
<evidence type="ECO:0000259" key="4">
    <source>
        <dbReference type="Pfam" id="PF00561"/>
    </source>
</evidence>
<dbReference type="InterPro" id="IPR029058">
    <property type="entry name" value="AB_hydrolase_fold"/>
</dbReference>
<dbReference type="Pfam" id="PF00561">
    <property type="entry name" value="Abhydrolase_1"/>
    <property type="match status" value="1"/>
</dbReference>
<dbReference type="EMBL" id="NKCL01000629">
    <property type="protein sequence ID" value="RSL58440.1"/>
    <property type="molecule type" value="Genomic_DNA"/>
</dbReference>
<dbReference type="InterPro" id="IPR000073">
    <property type="entry name" value="AB_hydrolase_1"/>
</dbReference>
<feature type="compositionally biased region" description="Basic and acidic residues" evidence="3">
    <location>
        <begin position="1"/>
        <end position="11"/>
    </location>
</feature>
<feature type="compositionally biased region" description="Low complexity" evidence="3">
    <location>
        <begin position="106"/>
        <end position="120"/>
    </location>
</feature>
<accession>A0A428PZD4</accession>
<feature type="compositionally biased region" description="Basic and acidic residues" evidence="3">
    <location>
        <begin position="30"/>
        <end position="99"/>
    </location>
</feature>
<sequence>MTTEAESRPLDDVEPDTNIDTDAQIHNRRNTPEKETLKRKVSADEEEGSAKRIRQDDHFREATDERPRRGSSQNHRESHDNSAAIDADRRRLATQEERKRGKRLFGGLLSTLSQTTGSSQQKRRLEIERRQQERLQKQKLEDDRVRDENRARLTGIRMAEQIVFDEQVMQNKHTKMLATARYLQTTSHPRIYYLPWKLTEDQENEIDNQVRQAKATIAQQLEAFAAKKERHARDSGRDRRSSSPVTAPDPTPASEASVDKARSTNGSEHSFTNPHNYTPRNLANSQPTTYPAMAPDKLAPNDPRVKAETAEIRGKTYKYIVGEPENTPVATLVLVHGFPDLGFGWRYQVPYFMSLGFRVVVPDMLGYGGTDAPESLEEYTYKNLAADIKELAQKIVGDGQIILGGHDWGGALVWRIAMWHPELIKGVFSVCTPYHPPSETFIPLDKIIASGHLLNLSYQLQFAGPDVQDRIQGKEKVRQALNALYGGRGPNGEWGFSTKDGMLFDNLPLLGRSRLLSEEEQEYYTEQYAARGSLEMRGPLNWYRMRELNHRDEVEIAKAGHKFAMPALFITATEDSALPPSMSLGMDKNFDNLTRGEVKASHWALWQAAEDVNGQIAKWADGVLNGALKASL</sequence>
<feature type="domain" description="Pinin/SDK/MemA protein" evidence="5">
    <location>
        <begin position="95"/>
        <end position="210"/>
    </location>
</feature>
<dbReference type="Gene3D" id="3.40.50.1820">
    <property type="entry name" value="alpha/beta hydrolase"/>
    <property type="match status" value="1"/>
</dbReference>
<feature type="compositionally biased region" description="Polar residues" evidence="3">
    <location>
        <begin position="263"/>
        <end position="289"/>
    </location>
</feature>
<evidence type="ECO:0000256" key="3">
    <source>
        <dbReference type="SAM" id="MobiDB-lite"/>
    </source>
</evidence>
<dbReference type="PRINTS" id="PR00111">
    <property type="entry name" value="ABHYDROLASE"/>
</dbReference>
<evidence type="ECO:0000313" key="7">
    <source>
        <dbReference type="Proteomes" id="UP000287972"/>
    </source>
</evidence>
<dbReference type="Proteomes" id="UP000287972">
    <property type="component" value="Unassembled WGS sequence"/>
</dbReference>
<feature type="compositionally biased region" description="Basic and acidic residues" evidence="3">
    <location>
        <begin position="226"/>
        <end position="241"/>
    </location>
</feature>
<evidence type="ECO:0000313" key="6">
    <source>
        <dbReference type="EMBL" id="RSL58440.1"/>
    </source>
</evidence>
<comment type="similarity">
    <text evidence="2">Belongs to the AB hydrolase superfamily. Epoxide hydrolase family.</text>
</comment>
<evidence type="ECO:0000256" key="2">
    <source>
        <dbReference type="ARBA" id="ARBA00038334"/>
    </source>
</evidence>
<evidence type="ECO:0000259" key="5">
    <source>
        <dbReference type="Pfam" id="PF04696"/>
    </source>
</evidence>
<comment type="caution">
    <text evidence="6">The sequence shown here is derived from an EMBL/GenBank/DDBJ whole genome shotgun (WGS) entry which is preliminary data.</text>
</comment>
<organism evidence="6 7">
    <name type="scientific">Fusarium floridanum</name>
    <dbReference type="NCBI Taxonomy" id="1325733"/>
    <lineage>
        <taxon>Eukaryota</taxon>
        <taxon>Fungi</taxon>
        <taxon>Dikarya</taxon>
        <taxon>Ascomycota</taxon>
        <taxon>Pezizomycotina</taxon>
        <taxon>Sordariomycetes</taxon>
        <taxon>Hypocreomycetidae</taxon>
        <taxon>Hypocreales</taxon>
        <taxon>Nectriaceae</taxon>
        <taxon>Fusarium</taxon>
        <taxon>Fusarium solani species complex</taxon>
    </lineage>
</organism>
<dbReference type="GO" id="GO:0016787">
    <property type="term" value="F:hydrolase activity"/>
    <property type="evidence" value="ECO:0007669"/>
    <property type="project" value="UniProtKB-KW"/>
</dbReference>
<dbReference type="PRINTS" id="PR00412">
    <property type="entry name" value="EPOXHYDRLASE"/>
</dbReference>
<feature type="region of interest" description="Disordered" evidence="3">
    <location>
        <begin position="1"/>
        <end position="124"/>
    </location>
</feature>
<feature type="region of interest" description="Disordered" evidence="3">
    <location>
        <begin position="226"/>
        <end position="304"/>
    </location>
</feature>